<dbReference type="EMBL" id="JABFOR010000037">
    <property type="protein sequence ID" value="NOJ73115.1"/>
    <property type="molecule type" value="Genomic_DNA"/>
</dbReference>
<accession>A0AAP7A2F7</accession>
<dbReference type="AlphaFoldDB" id="A0AAP7A2F7"/>
<evidence type="ECO:0000313" key="1">
    <source>
        <dbReference type="EMBL" id="NOJ73115.1"/>
    </source>
</evidence>
<dbReference type="Proteomes" id="UP000552038">
    <property type="component" value="Unassembled WGS sequence"/>
</dbReference>
<gene>
    <name evidence="1" type="ORF">HMI46_21495</name>
</gene>
<reference evidence="1 2" key="1">
    <citation type="submission" date="2020-05" db="EMBL/GenBank/DDBJ databases">
        <title>Whole genome sequencing and identification of novel metabolites from Paenibacillus alvei strain JR949.</title>
        <authorList>
            <person name="Rajendhran J."/>
            <person name="Sree Pranav P."/>
            <person name="Mahalakshmi B."/>
            <person name="Karthikeyan R."/>
        </authorList>
    </citation>
    <scope>NUCLEOTIDE SEQUENCE [LARGE SCALE GENOMIC DNA]</scope>
    <source>
        <strain evidence="1 2">JR949</strain>
    </source>
</reference>
<evidence type="ECO:0000313" key="2">
    <source>
        <dbReference type="Proteomes" id="UP000552038"/>
    </source>
</evidence>
<protein>
    <submittedName>
        <fullName evidence="1">Uncharacterized protein</fullName>
    </submittedName>
</protein>
<proteinExistence type="predicted"/>
<comment type="caution">
    <text evidence="1">The sequence shown here is derived from an EMBL/GenBank/DDBJ whole genome shotgun (WGS) entry which is preliminary data.</text>
</comment>
<name>A0AAP7A2F7_PAEAL</name>
<organism evidence="1 2">
    <name type="scientific">Paenibacillus alvei</name>
    <name type="common">Bacillus alvei</name>
    <dbReference type="NCBI Taxonomy" id="44250"/>
    <lineage>
        <taxon>Bacteria</taxon>
        <taxon>Bacillati</taxon>
        <taxon>Bacillota</taxon>
        <taxon>Bacilli</taxon>
        <taxon>Bacillales</taxon>
        <taxon>Paenibacillaceae</taxon>
        <taxon>Paenibacillus</taxon>
    </lineage>
</organism>
<dbReference type="RefSeq" id="WP_171418732.1">
    <property type="nucleotide sequence ID" value="NZ_JABFOR010000037.1"/>
</dbReference>
<sequence length="109" mass="12422">MLNDTEKVTFLVNVLEHHIDRLPKEDAFTNYLESIHGFLKTKDPILQKAAFSSSELFIDNISYNLKKQFTLGQVVNSLAVAFDRVGNVDSKDVNAILHEFEAVIEQMPR</sequence>